<dbReference type="Pfam" id="PF18074">
    <property type="entry name" value="PriA_C"/>
    <property type="match status" value="1"/>
</dbReference>
<dbReference type="Gene3D" id="3.40.50.300">
    <property type="entry name" value="P-loop containing nucleotide triphosphate hydrolases"/>
    <property type="match status" value="2"/>
</dbReference>
<dbReference type="Pfam" id="PF17764">
    <property type="entry name" value="PriA_3primeBD"/>
    <property type="match status" value="1"/>
</dbReference>
<dbReference type="SMART" id="SM00487">
    <property type="entry name" value="DEXDc"/>
    <property type="match status" value="1"/>
</dbReference>
<dbReference type="EMBL" id="FQWZ01000002">
    <property type="protein sequence ID" value="SHG67563.1"/>
    <property type="molecule type" value="Genomic_DNA"/>
</dbReference>
<dbReference type="GO" id="GO:0043138">
    <property type="term" value="F:3'-5' DNA helicase activity"/>
    <property type="evidence" value="ECO:0007669"/>
    <property type="project" value="UniProtKB-EC"/>
</dbReference>
<comment type="function">
    <text evidence="12">Initiates the restart of stalled replication forks, which reloads the replicative helicase on sites other than the origin of replication. Recognizes and binds to abandoned replication forks and remodels them to uncover a helicase loading site. Promotes assembly of the primosome at these replication forks.</text>
</comment>
<feature type="domain" description="Helicase ATP-binding" evidence="13">
    <location>
        <begin position="206"/>
        <end position="373"/>
    </location>
</feature>
<keyword evidence="4 12" id="KW-0547">Nucleotide-binding</keyword>
<dbReference type="FunFam" id="3.40.50.300:FF:000489">
    <property type="entry name" value="Primosome assembly protein PriA"/>
    <property type="match status" value="1"/>
</dbReference>
<evidence type="ECO:0000256" key="9">
    <source>
        <dbReference type="ARBA" id="ARBA00023125"/>
    </source>
</evidence>
<dbReference type="EC" id="5.6.2.4" evidence="12"/>
<evidence type="ECO:0000256" key="5">
    <source>
        <dbReference type="ARBA" id="ARBA00022801"/>
    </source>
</evidence>
<keyword evidence="6 12" id="KW-0347">Helicase</keyword>
<dbReference type="HAMAP" id="MF_00983">
    <property type="entry name" value="PriA"/>
    <property type="match status" value="1"/>
</dbReference>
<feature type="binding site" evidence="12">
    <location>
        <position position="441"/>
    </location>
    <ligand>
        <name>Zn(2+)</name>
        <dbReference type="ChEBI" id="CHEBI:29105"/>
        <label>2</label>
    </ligand>
</feature>
<dbReference type="Pfam" id="PF00271">
    <property type="entry name" value="Helicase_C"/>
    <property type="match status" value="1"/>
</dbReference>
<dbReference type="InterPro" id="IPR014001">
    <property type="entry name" value="Helicase_ATP-bd"/>
</dbReference>
<comment type="catalytic activity">
    <reaction evidence="11 12">
        <text>ATP + H2O = ADP + phosphate + H(+)</text>
        <dbReference type="Rhea" id="RHEA:13065"/>
        <dbReference type="ChEBI" id="CHEBI:15377"/>
        <dbReference type="ChEBI" id="CHEBI:15378"/>
        <dbReference type="ChEBI" id="CHEBI:30616"/>
        <dbReference type="ChEBI" id="CHEBI:43474"/>
        <dbReference type="ChEBI" id="CHEBI:456216"/>
        <dbReference type="EC" id="5.6.2.4"/>
    </reaction>
</comment>
<feature type="binding site" evidence="12">
    <location>
        <position position="444"/>
    </location>
    <ligand>
        <name>Zn(2+)</name>
        <dbReference type="ChEBI" id="CHEBI:29105"/>
        <label>2</label>
    </ligand>
</feature>
<protein>
    <recommendedName>
        <fullName evidence="12">Replication restart protein PriA</fullName>
    </recommendedName>
    <alternativeName>
        <fullName evidence="12">ATP-dependent DNA helicase PriA</fullName>
        <ecNumber evidence="12">5.6.2.4</ecNumber>
    </alternativeName>
    <alternativeName>
        <fullName evidence="12">DNA 3'-5' helicase PriA</fullName>
    </alternativeName>
</protein>
<dbReference type="CDD" id="cd17929">
    <property type="entry name" value="DEXHc_priA"/>
    <property type="match status" value="1"/>
</dbReference>
<evidence type="ECO:0000256" key="6">
    <source>
        <dbReference type="ARBA" id="ARBA00022806"/>
    </source>
</evidence>
<dbReference type="InterPro" id="IPR041222">
    <property type="entry name" value="PriA_3primeBD"/>
</dbReference>
<dbReference type="InterPro" id="IPR042115">
    <property type="entry name" value="PriA_3primeBD_sf"/>
</dbReference>
<dbReference type="GO" id="GO:0006269">
    <property type="term" value="P:DNA replication, synthesis of primer"/>
    <property type="evidence" value="ECO:0007669"/>
    <property type="project" value="UniProtKB-KW"/>
</dbReference>
<feature type="binding site" evidence="12">
    <location>
        <position position="432"/>
    </location>
    <ligand>
        <name>Zn(2+)</name>
        <dbReference type="ChEBI" id="CHEBI:29105"/>
        <label>1</label>
    </ligand>
</feature>
<keyword evidence="3 12" id="KW-0479">Metal-binding</keyword>
<dbReference type="InterPro" id="IPR001650">
    <property type="entry name" value="Helicase_C-like"/>
</dbReference>
<evidence type="ECO:0000313" key="16">
    <source>
        <dbReference type="Proteomes" id="UP000199758"/>
    </source>
</evidence>
<keyword evidence="9 12" id="KW-0238">DNA-binding</keyword>
<dbReference type="NCBIfam" id="TIGR00595">
    <property type="entry name" value="priA"/>
    <property type="match status" value="1"/>
</dbReference>
<dbReference type="AlphaFoldDB" id="A0A1M5LT81"/>
<comment type="cofactor">
    <cofactor evidence="12">
        <name>Zn(2+)</name>
        <dbReference type="ChEBI" id="CHEBI:29105"/>
    </cofactor>
    <text evidence="12">Binds 2 zinc ions per subunit.</text>
</comment>
<keyword evidence="5 12" id="KW-0378">Hydrolase</keyword>
<dbReference type="GO" id="GO:0006302">
    <property type="term" value="P:double-strand break repair"/>
    <property type="evidence" value="ECO:0007669"/>
    <property type="project" value="InterPro"/>
</dbReference>
<dbReference type="Pfam" id="PF18319">
    <property type="entry name" value="Zn_ribbon_PriA"/>
    <property type="match status" value="1"/>
</dbReference>
<gene>
    <name evidence="12" type="primary">priA</name>
    <name evidence="15" type="ORF">SAMN04488068_1048</name>
</gene>
<keyword evidence="1 12" id="KW-0639">Primosome</keyword>
<sequence>MSGLLVSVAVPVPLYTAFDYRVPDGLVLHPGMRVRLPFGRRELTGVVLRSGVEPDPAAPDGHYRELLQALDPAPLLTDDALALAQWIADYYRHPIGEVVAAMLPVALRSDEPARIRHEPAYALTDAGRAALATLPARSLRLRVLLQQLADQGALLRAAIAAPAAVLRRALDAHWVVETVAAVAAPVPVPATQPALTADQAAAVAALQAAPGFGVHLLHGVTGSGKTEVYLRAIAEALAAGRQVLVLVPEIGLTPQLLQRVRERFGPVAVAGSHSGLSDAERAQVWLRAATGELAIVVGTRSAVLLPLPRLGLVIVDEEHDVSFKQQDGLRYSARDVAVLRAQRAGAPVLLGSATPSLETLQHAVNGRYQWLRLPRRVRQVPPPQLQLLDVRGLHLQDGLSAPLSAAIGRHLADGGQVLLFVNRRGYAPTLLCHDCGWSAQCRHCDSRMTWHRGRGRLICHHCGARQAAPRACPQCQSRQLLALGQGTERVEEALRERFPGARVERFDSDRLRSLRQLDALLRDTRDGLVNILVGTQMLAKGHDFAGLTLVGIVDADQALYSVDFRALERMGQLLTQVAGRAGRADRPGEVLVQTHQPEHPALRRLVTQGYDGLAELLLTERQIAGLPPYAYLAMLRAEARVEADAIGFLQAALAQLPAVDGVQALGPVPAPMERRAGRYRAQLLLQSPDRSSLHRVLKPWTLELDAIPGARGVRWSLDVDPIDLY</sequence>
<comment type="subunit">
    <text evidence="12">Component of the replication restart primosome.</text>
</comment>
<feature type="binding site" evidence="12">
    <location>
        <position position="475"/>
    </location>
    <ligand>
        <name>Zn(2+)</name>
        <dbReference type="ChEBI" id="CHEBI:29105"/>
        <label>1</label>
    </ligand>
</feature>
<dbReference type="InterPro" id="IPR005259">
    <property type="entry name" value="PriA"/>
</dbReference>
<dbReference type="OrthoDB" id="9759544at2"/>
<dbReference type="Gene3D" id="3.40.1440.60">
    <property type="entry name" value="PriA, 3(prime) DNA-binding domain"/>
    <property type="match status" value="1"/>
</dbReference>
<accession>A0A1M5LT81</accession>
<proteinExistence type="inferred from homology"/>
<name>A0A1M5LT81_9GAMM</name>
<feature type="binding site" evidence="12">
    <location>
        <position position="435"/>
    </location>
    <ligand>
        <name>Zn(2+)</name>
        <dbReference type="ChEBI" id="CHEBI:29105"/>
        <label>1</label>
    </ligand>
</feature>
<dbReference type="GO" id="GO:1990077">
    <property type="term" value="C:primosome complex"/>
    <property type="evidence" value="ECO:0007669"/>
    <property type="project" value="UniProtKB-UniRule"/>
</dbReference>
<evidence type="ECO:0000256" key="8">
    <source>
        <dbReference type="ARBA" id="ARBA00022840"/>
    </source>
</evidence>
<organism evidence="15 16">
    <name type="scientific">Hydrocarboniphaga daqingensis</name>
    <dbReference type="NCBI Taxonomy" id="490188"/>
    <lineage>
        <taxon>Bacteria</taxon>
        <taxon>Pseudomonadati</taxon>
        <taxon>Pseudomonadota</taxon>
        <taxon>Gammaproteobacteria</taxon>
        <taxon>Nevskiales</taxon>
        <taxon>Nevskiaceae</taxon>
        <taxon>Hydrocarboniphaga</taxon>
    </lineage>
</organism>
<dbReference type="SMART" id="SM00490">
    <property type="entry name" value="HELICc"/>
    <property type="match status" value="1"/>
</dbReference>
<feature type="binding site" evidence="12">
    <location>
        <position position="459"/>
    </location>
    <ligand>
        <name>Zn(2+)</name>
        <dbReference type="ChEBI" id="CHEBI:29105"/>
        <label>2</label>
    </ligand>
</feature>
<evidence type="ECO:0000256" key="11">
    <source>
        <dbReference type="ARBA" id="ARBA00048988"/>
    </source>
</evidence>
<comment type="similarity">
    <text evidence="12">Belongs to the helicase family. PriA subfamily.</text>
</comment>
<keyword evidence="2 12" id="KW-0235">DNA replication</keyword>
<dbReference type="Proteomes" id="UP000199758">
    <property type="component" value="Unassembled WGS sequence"/>
</dbReference>
<dbReference type="PANTHER" id="PTHR30580">
    <property type="entry name" value="PRIMOSOMAL PROTEIN N"/>
    <property type="match status" value="1"/>
</dbReference>
<dbReference type="PROSITE" id="PS51194">
    <property type="entry name" value="HELICASE_CTER"/>
    <property type="match status" value="1"/>
</dbReference>
<dbReference type="Pfam" id="PF00270">
    <property type="entry name" value="DEAD"/>
    <property type="match status" value="1"/>
</dbReference>
<keyword evidence="10 12" id="KW-0413">Isomerase</keyword>
<dbReference type="GO" id="GO:0008270">
    <property type="term" value="F:zinc ion binding"/>
    <property type="evidence" value="ECO:0007669"/>
    <property type="project" value="UniProtKB-UniRule"/>
</dbReference>
<evidence type="ECO:0000313" key="15">
    <source>
        <dbReference type="EMBL" id="SHG67563.1"/>
    </source>
</evidence>
<dbReference type="GO" id="GO:0003677">
    <property type="term" value="F:DNA binding"/>
    <property type="evidence" value="ECO:0007669"/>
    <property type="project" value="UniProtKB-UniRule"/>
</dbReference>
<evidence type="ECO:0000256" key="7">
    <source>
        <dbReference type="ARBA" id="ARBA00022833"/>
    </source>
</evidence>
<feature type="domain" description="Helicase C-terminal" evidence="14">
    <location>
        <begin position="443"/>
        <end position="624"/>
    </location>
</feature>
<evidence type="ECO:0000256" key="3">
    <source>
        <dbReference type="ARBA" id="ARBA00022723"/>
    </source>
</evidence>
<dbReference type="PROSITE" id="PS51192">
    <property type="entry name" value="HELICASE_ATP_BIND_1"/>
    <property type="match status" value="1"/>
</dbReference>
<evidence type="ECO:0000256" key="1">
    <source>
        <dbReference type="ARBA" id="ARBA00022515"/>
    </source>
</evidence>
<feature type="binding site" evidence="12">
    <location>
        <position position="472"/>
    </location>
    <ligand>
        <name>Zn(2+)</name>
        <dbReference type="ChEBI" id="CHEBI:29105"/>
        <label>1</label>
    </ligand>
</feature>
<keyword evidence="8 12" id="KW-0067">ATP-binding</keyword>
<dbReference type="InterPro" id="IPR041236">
    <property type="entry name" value="PriA_C"/>
</dbReference>
<evidence type="ECO:0000256" key="4">
    <source>
        <dbReference type="ARBA" id="ARBA00022741"/>
    </source>
</evidence>
<dbReference type="CDD" id="cd18804">
    <property type="entry name" value="SF2_C_priA"/>
    <property type="match status" value="1"/>
</dbReference>
<keyword evidence="16" id="KW-1185">Reference proteome</keyword>
<dbReference type="GO" id="GO:0016887">
    <property type="term" value="F:ATP hydrolysis activity"/>
    <property type="evidence" value="ECO:0007669"/>
    <property type="project" value="RHEA"/>
</dbReference>
<dbReference type="RefSeq" id="WP_072894895.1">
    <property type="nucleotide sequence ID" value="NZ_FQWZ01000002.1"/>
</dbReference>
<dbReference type="STRING" id="490188.SAMN04488068_1048"/>
<dbReference type="InterPro" id="IPR027417">
    <property type="entry name" value="P-loop_NTPase"/>
</dbReference>
<dbReference type="InterPro" id="IPR040498">
    <property type="entry name" value="PriA_CRR"/>
</dbReference>
<feature type="binding site" evidence="12">
    <location>
        <position position="462"/>
    </location>
    <ligand>
        <name>Zn(2+)</name>
        <dbReference type="ChEBI" id="CHEBI:29105"/>
        <label>2</label>
    </ligand>
</feature>
<dbReference type="GO" id="GO:0005524">
    <property type="term" value="F:ATP binding"/>
    <property type="evidence" value="ECO:0007669"/>
    <property type="project" value="UniProtKB-UniRule"/>
</dbReference>
<dbReference type="GO" id="GO:0006270">
    <property type="term" value="P:DNA replication initiation"/>
    <property type="evidence" value="ECO:0007669"/>
    <property type="project" value="TreeGrafter"/>
</dbReference>
<evidence type="ECO:0000259" key="13">
    <source>
        <dbReference type="PROSITE" id="PS51192"/>
    </source>
</evidence>
<evidence type="ECO:0000256" key="12">
    <source>
        <dbReference type="HAMAP-Rule" id="MF_00983"/>
    </source>
</evidence>
<dbReference type="NCBIfam" id="NF004067">
    <property type="entry name" value="PRK05580.1-4"/>
    <property type="match status" value="1"/>
</dbReference>
<evidence type="ECO:0000256" key="10">
    <source>
        <dbReference type="ARBA" id="ARBA00023235"/>
    </source>
</evidence>
<reference evidence="15 16" key="1">
    <citation type="submission" date="2016-11" db="EMBL/GenBank/DDBJ databases">
        <authorList>
            <person name="Jaros S."/>
            <person name="Januszkiewicz K."/>
            <person name="Wedrychowicz H."/>
        </authorList>
    </citation>
    <scope>NUCLEOTIDE SEQUENCE [LARGE SCALE GENOMIC DNA]</scope>
    <source>
        <strain evidence="15 16">CGMCC 1.7049</strain>
    </source>
</reference>
<dbReference type="PANTHER" id="PTHR30580:SF0">
    <property type="entry name" value="PRIMOSOMAL PROTEIN N"/>
    <property type="match status" value="1"/>
</dbReference>
<evidence type="ECO:0000256" key="2">
    <source>
        <dbReference type="ARBA" id="ARBA00022705"/>
    </source>
</evidence>
<dbReference type="SUPFAM" id="SSF52540">
    <property type="entry name" value="P-loop containing nucleoside triphosphate hydrolases"/>
    <property type="match status" value="1"/>
</dbReference>
<comment type="catalytic activity">
    <reaction evidence="12">
        <text>Couples ATP hydrolysis with the unwinding of duplex DNA by translocating in the 3'-5' direction.</text>
        <dbReference type="EC" id="5.6.2.4"/>
    </reaction>
</comment>
<keyword evidence="7 12" id="KW-0862">Zinc</keyword>
<evidence type="ECO:0000259" key="14">
    <source>
        <dbReference type="PROSITE" id="PS51194"/>
    </source>
</evidence>
<dbReference type="GO" id="GO:0006310">
    <property type="term" value="P:DNA recombination"/>
    <property type="evidence" value="ECO:0007669"/>
    <property type="project" value="InterPro"/>
</dbReference>
<dbReference type="FunFam" id="3.40.1440.60:FF:000001">
    <property type="entry name" value="Primosomal protein N"/>
    <property type="match status" value="1"/>
</dbReference>
<dbReference type="InterPro" id="IPR011545">
    <property type="entry name" value="DEAD/DEAH_box_helicase_dom"/>
</dbReference>